<evidence type="ECO:0000256" key="2">
    <source>
        <dbReference type="SAM" id="Phobius"/>
    </source>
</evidence>
<dbReference type="InterPro" id="IPR006037">
    <property type="entry name" value="RCK_C"/>
</dbReference>
<evidence type="ECO:0000259" key="4">
    <source>
        <dbReference type="PROSITE" id="PS51202"/>
    </source>
</evidence>
<dbReference type="GO" id="GO:0008324">
    <property type="term" value="F:monoatomic cation transmembrane transporter activity"/>
    <property type="evidence" value="ECO:0007669"/>
    <property type="project" value="InterPro"/>
</dbReference>
<evidence type="ECO:0000313" key="5">
    <source>
        <dbReference type="EMBL" id="SVB03940.1"/>
    </source>
</evidence>
<feature type="transmembrane region" description="Helical" evidence="2">
    <location>
        <begin position="59"/>
        <end position="77"/>
    </location>
</feature>
<sequence>MKTIGSHLATLLPGETKVRRQLAPFVKYVALLVAVISLYGWLFHVIMAREGQAHSWFTGVYWALTVMSTLGFGDITFESDLGRAFSTLVLLTGMVLLLIILPFLFIRAVYAPWLDQRSRGRIRSLQSMPEGLAGHVLICAIDPIAPGLIRHLQLADVPVYVIEPDADVAMNMQDVGVPVFMGDIDSVETYRAAGAARARLVLANASDTVNSNIVLTVRELSDSVPVVALAEVEDSIDVLELSGATHVLPLTHQLGEHLANRVSAGTSRVNVIGKFHHLLLAEFPVLNTPFQGRAIRDTRLREFTGATIVGVWERGQFLPSRADLELSPLSVPVVIGTPEQISELDEVLVIYDPNPNPVLIVGGGKVGRAAAAALKRREIPVHMVERDPELEPKIASIPDRLFLGDAADRCVLDEAGIAETPCILLTTHDDAMNIYLTVYCRRLNPNARILTRVTHEQNVEAIQRAGADFVLSYASLGVQTVSSIVQGRELIVLGEGVDLFYVPLPQSLVEKTLADAGIGARTGLNVIGVQKDAQLVTDLPPDQRLVKGSTLVALGSAEQRERFRAAYH</sequence>
<keyword evidence="2" id="KW-0812">Transmembrane</keyword>
<feature type="domain" description="RCK N-terminal" evidence="3">
    <location>
        <begin position="355"/>
        <end position="471"/>
    </location>
</feature>
<evidence type="ECO:0008006" key="6">
    <source>
        <dbReference type="Google" id="ProtNLM"/>
    </source>
</evidence>
<feature type="transmembrane region" description="Helical" evidence="2">
    <location>
        <begin position="89"/>
        <end position="113"/>
    </location>
</feature>
<organism evidence="5">
    <name type="scientific">marine metagenome</name>
    <dbReference type="NCBI Taxonomy" id="408172"/>
    <lineage>
        <taxon>unclassified sequences</taxon>
        <taxon>metagenomes</taxon>
        <taxon>ecological metagenomes</taxon>
    </lineage>
</organism>
<evidence type="ECO:0000256" key="1">
    <source>
        <dbReference type="ARBA" id="ARBA00004651"/>
    </source>
</evidence>
<dbReference type="InterPro" id="IPR003148">
    <property type="entry name" value="RCK_N"/>
</dbReference>
<dbReference type="Gene3D" id="3.30.70.1450">
    <property type="entry name" value="Regulator of K+ conductance, C-terminal domain"/>
    <property type="match status" value="2"/>
</dbReference>
<keyword evidence="2" id="KW-1133">Transmembrane helix</keyword>
<dbReference type="SUPFAM" id="SSF116726">
    <property type="entry name" value="TrkA C-terminal domain-like"/>
    <property type="match status" value="2"/>
</dbReference>
<accession>A0A382AQU5</accession>
<feature type="domain" description="RCK N-terminal" evidence="3">
    <location>
        <begin position="133"/>
        <end position="249"/>
    </location>
</feature>
<dbReference type="SUPFAM" id="SSF51735">
    <property type="entry name" value="NAD(P)-binding Rossmann-fold domains"/>
    <property type="match status" value="2"/>
</dbReference>
<dbReference type="InterPro" id="IPR050721">
    <property type="entry name" value="Trk_Ktr_HKT_K-transport"/>
</dbReference>
<dbReference type="PANTHER" id="PTHR43833:SF13">
    <property type="entry name" value="POTASSIUM CHANNEL PROTEIN 2-RELATED"/>
    <property type="match status" value="1"/>
</dbReference>
<feature type="transmembrane region" description="Helical" evidence="2">
    <location>
        <begin position="25"/>
        <end position="47"/>
    </location>
</feature>
<dbReference type="InterPro" id="IPR013099">
    <property type="entry name" value="K_chnl_dom"/>
</dbReference>
<dbReference type="GO" id="GO:0006813">
    <property type="term" value="P:potassium ion transport"/>
    <property type="evidence" value="ECO:0007669"/>
    <property type="project" value="InterPro"/>
</dbReference>
<dbReference type="InterPro" id="IPR036291">
    <property type="entry name" value="NAD(P)-bd_dom_sf"/>
</dbReference>
<dbReference type="PANTHER" id="PTHR43833">
    <property type="entry name" value="POTASSIUM CHANNEL PROTEIN 2-RELATED-RELATED"/>
    <property type="match status" value="1"/>
</dbReference>
<dbReference type="SUPFAM" id="SSF81324">
    <property type="entry name" value="Voltage-gated potassium channels"/>
    <property type="match status" value="1"/>
</dbReference>
<dbReference type="EMBL" id="UINC01026457">
    <property type="protein sequence ID" value="SVB03940.1"/>
    <property type="molecule type" value="Genomic_DNA"/>
</dbReference>
<comment type="subcellular location">
    <subcellularLocation>
        <location evidence="1">Cell membrane</location>
        <topology evidence="1">Multi-pass membrane protein</topology>
    </subcellularLocation>
</comment>
<dbReference type="PROSITE" id="PS51202">
    <property type="entry name" value="RCK_C"/>
    <property type="match status" value="2"/>
</dbReference>
<dbReference type="InterPro" id="IPR036721">
    <property type="entry name" value="RCK_C_sf"/>
</dbReference>
<gene>
    <name evidence="5" type="ORF">METZ01_LOCUS156794</name>
</gene>
<evidence type="ECO:0000259" key="3">
    <source>
        <dbReference type="PROSITE" id="PS51201"/>
    </source>
</evidence>
<dbReference type="Pfam" id="PF02080">
    <property type="entry name" value="TrkA_C"/>
    <property type="match status" value="2"/>
</dbReference>
<dbReference type="Gene3D" id="1.10.287.70">
    <property type="match status" value="1"/>
</dbReference>
<dbReference type="Pfam" id="PF02254">
    <property type="entry name" value="TrkA_N"/>
    <property type="match status" value="2"/>
</dbReference>
<dbReference type="GO" id="GO:0005886">
    <property type="term" value="C:plasma membrane"/>
    <property type="evidence" value="ECO:0007669"/>
    <property type="project" value="UniProtKB-SubCell"/>
</dbReference>
<feature type="domain" description="RCK C-terminal" evidence="4">
    <location>
        <begin position="485"/>
        <end position="568"/>
    </location>
</feature>
<dbReference type="PROSITE" id="PS51201">
    <property type="entry name" value="RCK_N"/>
    <property type="match status" value="2"/>
</dbReference>
<name>A0A382AQU5_9ZZZZ</name>
<dbReference type="AlphaFoldDB" id="A0A382AQU5"/>
<dbReference type="Gene3D" id="3.40.50.720">
    <property type="entry name" value="NAD(P)-binding Rossmann-like Domain"/>
    <property type="match status" value="2"/>
</dbReference>
<feature type="domain" description="RCK C-terminal" evidence="4">
    <location>
        <begin position="266"/>
        <end position="350"/>
    </location>
</feature>
<dbReference type="Pfam" id="PF07885">
    <property type="entry name" value="Ion_trans_2"/>
    <property type="match status" value="1"/>
</dbReference>
<reference evidence="5" key="1">
    <citation type="submission" date="2018-05" db="EMBL/GenBank/DDBJ databases">
        <authorList>
            <person name="Lanie J.A."/>
            <person name="Ng W.-L."/>
            <person name="Kazmierczak K.M."/>
            <person name="Andrzejewski T.M."/>
            <person name="Davidsen T.M."/>
            <person name="Wayne K.J."/>
            <person name="Tettelin H."/>
            <person name="Glass J.I."/>
            <person name="Rusch D."/>
            <person name="Podicherti R."/>
            <person name="Tsui H.-C.T."/>
            <person name="Winkler M.E."/>
        </authorList>
    </citation>
    <scope>NUCLEOTIDE SEQUENCE</scope>
</reference>
<proteinExistence type="predicted"/>
<keyword evidence="2" id="KW-0472">Membrane</keyword>
<protein>
    <recommendedName>
        <fullName evidence="6">RCK N-terminal domain-containing protein</fullName>
    </recommendedName>
</protein>